<keyword evidence="3 5" id="KW-1133">Transmembrane helix</keyword>
<feature type="transmembrane region" description="Helical" evidence="5">
    <location>
        <begin position="104"/>
        <end position="126"/>
    </location>
</feature>
<gene>
    <name evidence="6" type="ORF">IP93_02435</name>
</gene>
<evidence type="ECO:0000313" key="7">
    <source>
        <dbReference type="Proteomes" id="UP000316471"/>
    </source>
</evidence>
<dbReference type="GO" id="GO:0005384">
    <property type="term" value="F:manganese ion transmembrane transporter activity"/>
    <property type="evidence" value="ECO:0007669"/>
    <property type="project" value="InterPro"/>
</dbReference>
<dbReference type="GO" id="GO:0012505">
    <property type="term" value="C:endomembrane system"/>
    <property type="evidence" value="ECO:0007669"/>
    <property type="project" value="UniProtKB-SubCell"/>
</dbReference>
<feature type="transmembrane region" description="Helical" evidence="5">
    <location>
        <begin position="266"/>
        <end position="285"/>
    </location>
</feature>
<dbReference type="CDD" id="cd02432">
    <property type="entry name" value="Nodulin-21_like_1"/>
    <property type="match status" value="1"/>
</dbReference>
<dbReference type="CDD" id="cd16913">
    <property type="entry name" value="YkuD_like"/>
    <property type="match status" value="1"/>
</dbReference>
<organism evidence="6 7">
    <name type="scientific">Aerolutibacter ruishenii</name>
    <dbReference type="NCBI Taxonomy" id="686800"/>
    <lineage>
        <taxon>Bacteria</taxon>
        <taxon>Pseudomonadati</taxon>
        <taxon>Pseudomonadota</taxon>
        <taxon>Gammaproteobacteria</taxon>
        <taxon>Lysobacterales</taxon>
        <taxon>Lysobacteraceae</taxon>
        <taxon>Aerolutibacter</taxon>
    </lineage>
</organism>
<proteinExistence type="predicted"/>
<dbReference type="PANTHER" id="PTHR31851">
    <property type="entry name" value="FE(2+)/MN(2+) TRANSPORTER PCL1"/>
    <property type="match status" value="1"/>
</dbReference>
<reference evidence="6 7" key="1">
    <citation type="journal article" date="2015" name="Stand. Genomic Sci.">
        <title>Genomic Encyclopedia of Bacterial and Archaeal Type Strains, Phase III: the genomes of soil and plant-associated and newly described type strains.</title>
        <authorList>
            <person name="Whitman W.B."/>
            <person name="Woyke T."/>
            <person name="Klenk H.P."/>
            <person name="Zhou Y."/>
            <person name="Lilburn T.G."/>
            <person name="Beck B.J."/>
            <person name="De Vos P."/>
            <person name="Vandamme P."/>
            <person name="Eisen J.A."/>
            <person name="Garrity G."/>
            <person name="Hugenholtz P."/>
            <person name="Kyrpides N.C."/>
        </authorList>
    </citation>
    <scope>NUCLEOTIDE SEQUENCE [LARGE SCALE GENOMIC DNA]</scope>
    <source>
        <strain evidence="6 7">CGMCC 1.10136</strain>
    </source>
</reference>
<accession>A0A562LKQ9</accession>
<dbReference type="GO" id="GO:0016740">
    <property type="term" value="F:transferase activity"/>
    <property type="evidence" value="ECO:0007669"/>
    <property type="project" value="InterPro"/>
</dbReference>
<comment type="subcellular location">
    <subcellularLocation>
        <location evidence="1">Endomembrane system</location>
        <topology evidence="1">Multi-pass membrane protein</topology>
    </subcellularLocation>
</comment>
<evidence type="ECO:0000256" key="5">
    <source>
        <dbReference type="SAM" id="Phobius"/>
    </source>
</evidence>
<feature type="transmembrane region" description="Helical" evidence="5">
    <location>
        <begin position="232"/>
        <end position="254"/>
    </location>
</feature>
<name>A0A562LKQ9_9GAMM</name>
<comment type="caution">
    <text evidence="6">The sequence shown here is derived from an EMBL/GenBank/DDBJ whole genome shotgun (WGS) entry which is preliminary data.</text>
</comment>
<sequence>MSAREEDAALAEELKSSVVATMSMATGIPANRSRTGSFSVLHKRKGAAMTESTTDPSYAEDAQSGAIASRLNWLRAGVMGANDGIVSTAGMVVGVAGAEVGNEALIVAGIAAVVAGALSMAVGEYVSVSSQRDSERAELDIERAQLAQNPDHGLRQLTGLIQAQGIDGELARKVALQLSADDPLAAHARLELGINPDELSNPWHAGLASMLAFIVGGLIPLAAILLTPRDMAVPVTAVAVIIALAVTGSVSAHLGRAPKLRAMARTVGGGILAMAVTYGIGTLVGTQI</sequence>
<keyword evidence="2 5" id="KW-0812">Transmembrane</keyword>
<feature type="transmembrane region" description="Helical" evidence="5">
    <location>
        <begin position="205"/>
        <end position="226"/>
    </location>
</feature>
<feature type="transmembrane region" description="Helical" evidence="5">
    <location>
        <begin position="80"/>
        <end position="98"/>
    </location>
</feature>
<dbReference type="AlphaFoldDB" id="A0A562LKQ9"/>
<evidence type="ECO:0000256" key="4">
    <source>
        <dbReference type="ARBA" id="ARBA00023136"/>
    </source>
</evidence>
<evidence type="ECO:0000256" key="1">
    <source>
        <dbReference type="ARBA" id="ARBA00004127"/>
    </source>
</evidence>
<keyword evidence="7" id="KW-1185">Reference proteome</keyword>
<dbReference type="GO" id="GO:0030026">
    <property type="term" value="P:intracellular manganese ion homeostasis"/>
    <property type="evidence" value="ECO:0007669"/>
    <property type="project" value="InterPro"/>
</dbReference>
<dbReference type="Pfam" id="PF01988">
    <property type="entry name" value="VIT1"/>
    <property type="match status" value="1"/>
</dbReference>
<evidence type="ECO:0000256" key="2">
    <source>
        <dbReference type="ARBA" id="ARBA00022692"/>
    </source>
</evidence>
<dbReference type="InterPro" id="IPR008217">
    <property type="entry name" value="Ccc1_fam"/>
</dbReference>
<dbReference type="Proteomes" id="UP000316471">
    <property type="component" value="Unassembled WGS sequence"/>
</dbReference>
<keyword evidence="4 5" id="KW-0472">Membrane</keyword>
<evidence type="ECO:0000313" key="6">
    <source>
        <dbReference type="EMBL" id="TWI08199.1"/>
    </source>
</evidence>
<evidence type="ECO:0000256" key="3">
    <source>
        <dbReference type="ARBA" id="ARBA00022989"/>
    </source>
</evidence>
<dbReference type="RefSeq" id="WP_199747210.1">
    <property type="nucleotide sequence ID" value="NZ_VLKP01000010.1"/>
</dbReference>
<dbReference type="InterPro" id="IPR005490">
    <property type="entry name" value="LD_TPept_cat_dom"/>
</dbReference>
<dbReference type="EMBL" id="VLKP01000010">
    <property type="protein sequence ID" value="TWI08199.1"/>
    <property type="molecule type" value="Genomic_DNA"/>
</dbReference>
<protein>
    <submittedName>
        <fullName evidence="6">VIT1/CCC1 family predicted Fe2+/Mn2+ transporter</fullName>
    </submittedName>
</protein>